<keyword evidence="3" id="KW-0808">Transferase</keyword>
<dbReference type="CDD" id="cd02440">
    <property type="entry name" value="AdoMet_MTases"/>
    <property type="match status" value="1"/>
</dbReference>
<keyword evidence="1" id="KW-1133">Transmembrane helix</keyword>
<keyword evidence="3" id="KW-0489">Methyltransferase</keyword>
<name>A0A6M1SSV9_9BACT</name>
<dbReference type="RefSeq" id="WP_165139896.1">
    <property type="nucleotide sequence ID" value="NZ_JAALLT010000002.1"/>
</dbReference>
<protein>
    <submittedName>
        <fullName evidence="3">Class I SAM-dependent methyltransferase</fullName>
    </submittedName>
</protein>
<dbReference type="InterPro" id="IPR029063">
    <property type="entry name" value="SAM-dependent_MTases_sf"/>
</dbReference>
<keyword evidence="4" id="KW-1185">Reference proteome</keyword>
<accession>A0A6M1SSV9</accession>
<feature type="transmembrane region" description="Helical" evidence="1">
    <location>
        <begin position="232"/>
        <end position="253"/>
    </location>
</feature>
<evidence type="ECO:0000256" key="1">
    <source>
        <dbReference type="SAM" id="Phobius"/>
    </source>
</evidence>
<dbReference type="AlphaFoldDB" id="A0A6M1SSV9"/>
<comment type="caution">
    <text evidence="3">The sequence shown here is derived from an EMBL/GenBank/DDBJ whole genome shotgun (WGS) entry which is preliminary data.</text>
</comment>
<gene>
    <name evidence="3" type="ORF">G3570_04895</name>
</gene>
<reference evidence="3 4" key="1">
    <citation type="submission" date="2020-02" db="EMBL/GenBank/DDBJ databases">
        <title>Balneolaceae bacterium YR4-1, complete genome.</title>
        <authorList>
            <person name="Li Y."/>
            <person name="Wu S."/>
        </authorList>
    </citation>
    <scope>NUCLEOTIDE SEQUENCE [LARGE SCALE GENOMIC DNA]</scope>
    <source>
        <strain evidence="3 4">YR4-1</strain>
    </source>
</reference>
<dbReference type="Gene3D" id="3.40.50.150">
    <property type="entry name" value="Vaccinia Virus protein VP39"/>
    <property type="match status" value="1"/>
</dbReference>
<dbReference type="PANTHER" id="PTHR43861">
    <property type="entry name" value="TRANS-ACONITATE 2-METHYLTRANSFERASE-RELATED"/>
    <property type="match status" value="1"/>
</dbReference>
<dbReference type="GO" id="GO:0032259">
    <property type="term" value="P:methylation"/>
    <property type="evidence" value="ECO:0007669"/>
    <property type="project" value="UniProtKB-KW"/>
</dbReference>
<evidence type="ECO:0000313" key="3">
    <source>
        <dbReference type="EMBL" id="NGP75960.1"/>
    </source>
</evidence>
<evidence type="ECO:0000259" key="2">
    <source>
        <dbReference type="Pfam" id="PF08242"/>
    </source>
</evidence>
<dbReference type="InterPro" id="IPR013217">
    <property type="entry name" value="Methyltransf_12"/>
</dbReference>
<dbReference type="EMBL" id="JAALLT010000002">
    <property type="protein sequence ID" value="NGP75960.1"/>
    <property type="molecule type" value="Genomic_DNA"/>
</dbReference>
<sequence length="273" mass="32387">MSRIAYDPVKDRFASLIRNSAFLRTLFYKLLDLFFLRSWYVRRVLRTYAGDMDRKGPWQLLDAGSGFGQYDRFILHHFENVRVTAVDVKEDYLEDSRSYFEAMNQSDRIRFEQMDLLDPGFDRVYDFVICIDVLEHIEEDRKVITNLQSTLKEGGYLLMHSPSIYAEEDAEGDETFVDEHARVGYSKEDIREKLQTAGLEPVEVEYTYGEKGHRAWELLIKYPMLWMNRYKLWVLPLLVIYFLFTLPYGLTLMKLDMRQKNERGTGIYALARK</sequence>
<keyword evidence="1" id="KW-0812">Transmembrane</keyword>
<dbReference type="Pfam" id="PF08242">
    <property type="entry name" value="Methyltransf_12"/>
    <property type="match status" value="1"/>
</dbReference>
<dbReference type="GO" id="GO:0008168">
    <property type="term" value="F:methyltransferase activity"/>
    <property type="evidence" value="ECO:0007669"/>
    <property type="project" value="UniProtKB-KW"/>
</dbReference>
<feature type="domain" description="Methyltransferase type 12" evidence="2">
    <location>
        <begin position="61"/>
        <end position="157"/>
    </location>
</feature>
<dbReference type="SUPFAM" id="SSF53335">
    <property type="entry name" value="S-adenosyl-L-methionine-dependent methyltransferases"/>
    <property type="match status" value="1"/>
</dbReference>
<keyword evidence="1" id="KW-0472">Membrane</keyword>
<evidence type="ECO:0000313" key="4">
    <source>
        <dbReference type="Proteomes" id="UP000473278"/>
    </source>
</evidence>
<organism evidence="3 4">
    <name type="scientific">Halalkalibaculum roseum</name>
    <dbReference type="NCBI Taxonomy" id="2709311"/>
    <lineage>
        <taxon>Bacteria</taxon>
        <taxon>Pseudomonadati</taxon>
        <taxon>Balneolota</taxon>
        <taxon>Balneolia</taxon>
        <taxon>Balneolales</taxon>
        <taxon>Balneolaceae</taxon>
        <taxon>Halalkalibaculum</taxon>
    </lineage>
</organism>
<proteinExistence type="predicted"/>
<dbReference type="Proteomes" id="UP000473278">
    <property type="component" value="Unassembled WGS sequence"/>
</dbReference>